<keyword evidence="1" id="KW-0472">Membrane</keyword>
<evidence type="ECO:0000313" key="2">
    <source>
        <dbReference type="EMBL" id="KAK7377649.1"/>
    </source>
</evidence>
<name>A0AAN9NW47_PHACN</name>
<feature type="transmembrane region" description="Helical" evidence="1">
    <location>
        <begin position="68"/>
        <end position="89"/>
    </location>
</feature>
<keyword evidence="1" id="KW-0812">Transmembrane</keyword>
<protein>
    <submittedName>
        <fullName evidence="2">Uncharacterized protein</fullName>
    </submittedName>
</protein>
<accession>A0AAN9NW47</accession>
<sequence length="134" mass="15267">MYLCAEPRYPLEGYRKEGYPPPGYPSPGYLPPGYPYSKAILHRPNPPRAILRPTLRLRLSINNIHRALVAWKAGALTTLSTAAACWMPTSEMTFALHKLNSTAFNSIKVVSLSLFPLLYVNVKQRKERKRHKFD</sequence>
<organism evidence="2 3">
    <name type="scientific">Phaseolus coccineus</name>
    <name type="common">Scarlet runner bean</name>
    <name type="synonym">Phaseolus multiflorus</name>
    <dbReference type="NCBI Taxonomy" id="3886"/>
    <lineage>
        <taxon>Eukaryota</taxon>
        <taxon>Viridiplantae</taxon>
        <taxon>Streptophyta</taxon>
        <taxon>Embryophyta</taxon>
        <taxon>Tracheophyta</taxon>
        <taxon>Spermatophyta</taxon>
        <taxon>Magnoliopsida</taxon>
        <taxon>eudicotyledons</taxon>
        <taxon>Gunneridae</taxon>
        <taxon>Pentapetalae</taxon>
        <taxon>rosids</taxon>
        <taxon>fabids</taxon>
        <taxon>Fabales</taxon>
        <taxon>Fabaceae</taxon>
        <taxon>Papilionoideae</taxon>
        <taxon>50 kb inversion clade</taxon>
        <taxon>NPAAA clade</taxon>
        <taxon>indigoferoid/millettioid clade</taxon>
        <taxon>Phaseoleae</taxon>
        <taxon>Phaseolus</taxon>
    </lineage>
</organism>
<gene>
    <name evidence="2" type="ORF">VNO80_03078</name>
</gene>
<proteinExistence type="predicted"/>
<dbReference type="AlphaFoldDB" id="A0AAN9NW47"/>
<comment type="caution">
    <text evidence="2">The sequence shown here is derived from an EMBL/GenBank/DDBJ whole genome shotgun (WGS) entry which is preliminary data.</text>
</comment>
<evidence type="ECO:0000313" key="3">
    <source>
        <dbReference type="Proteomes" id="UP001374584"/>
    </source>
</evidence>
<keyword evidence="3" id="KW-1185">Reference proteome</keyword>
<reference evidence="2 3" key="1">
    <citation type="submission" date="2024-01" db="EMBL/GenBank/DDBJ databases">
        <title>The genomes of 5 underutilized Papilionoideae crops provide insights into root nodulation and disease resistanc.</title>
        <authorList>
            <person name="Jiang F."/>
        </authorList>
    </citation>
    <scope>NUCLEOTIDE SEQUENCE [LARGE SCALE GENOMIC DNA]</scope>
    <source>
        <strain evidence="2">JINMINGXINNONG_FW02</strain>
        <tissue evidence="2">Leaves</tissue>
    </source>
</reference>
<dbReference type="EMBL" id="JAYMYR010000002">
    <property type="protein sequence ID" value="KAK7377649.1"/>
    <property type="molecule type" value="Genomic_DNA"/>
</dbReference>
<keyword evidence="1" id="KW-1133">Transmembrane helix</keyword>
<feature type="transmembrane region" description="Helical" evidence="1">
    <location>
        <begin position="101"/>
        <end position="122"/>
    </location>
</feature>
<dbReference type="Proteomes" id="UP001374584">
    <property type="component" value="Unassembled WGS sequence"/>
</dbReference>
<evidence type="ECO:0000256" key="1">
    <source>
        <dbReference type="SAM" id="Phobius"/>
    </source>
</evidence>